<proteinExistence type="predicted"/>
<gene>
    <name evidence="1" type="ORF">G5B47_13240</name>
</gene>
<keyword evidence="1" id="KW-0648">Protein biosynthesis</keyword>
<dbReference type="GO" id="GO:0003743">
    <property type="term" value="F:translation initiation factor activity"/>
    <property type="evidence" value="ECO:0007669"/>
    <property type="project" value="UniProtKB-KW"/>
</dbReference>
<name>A0A6M1PT22_9BACL</name>
<evidence type="ECO:0000313" key="2">
    <source>
        <dbReference type="Proteomes" id="UP000480151"/>
    </source>
</evidence>
<reference evidence="1 2" key="1">
    <citation type="submission" date="2020-02" db="EMBL/GenBank/DDBJ databases">
        <authorList>
            <person name="Gao J."/>
            <person name="Sun J."/>
        </authorList>
    </citation>
    <scope>NUCLEOTIDE SEQUENCE [LARGE SCALE GENOMIC DNA]</scope>
    <source>
        <strain evidence="1 2">7124</strain>
    </source>
</reference>
<protein>
    <submittedName>
        <fullName evidence="1">Replication initiation factor domain-containing protein</fullName>
    </submittedName>
</protein>
<dbReference type="RefSeq" id="WP_165098762.1">
    <property type="nucleotide sequence ID" value="NZ_JAAKGU010000005.1"/>
</dbReference>
<dbReference type="EMBL" id="JAAKGU010000005">
    <property type="protein sequence ID" value="NGM83381.1"/>
    <property type="molecule type" value="Genomic_DNA"/>
</dbReference>
<accession>A0A6M1PT22</accession>
<dbReference type="AlphaFoldDB" id="A0A6M1PT22"/>
<evidence type="ECO:0000313" key="1">
    <source>
        <dbReference type="EMBL" id="NGM83381.1"/>
    </source>
</evidence>
<comment type="caution">
    <text evidence="1">The sequence shown here is derived from an EMBL/GenBank/DDBJ whole genome shotgun (WGS) entry which is preliminary data.</text>
</comment>
<dbReference type="Proteomes" id="UP000480151">
    <property type="component" value="Unassembled WGS sequence"/>
</dbReference>
<keyword evidence="1" id="KW-0396">Initiation factor</keyword>
<sequence length="209" mass="24406">MNISSDTKRLKARLNDVQARLLFEQVIKPYKQRFNAHYHYSADDKRNAVFLGHLPRAPYMNYTTALTFHGYSHGSPLLRDIFAVVPLEEWLVSEIHIAFDFDQPYKQFHAIRPPKRADVSSFDSSIYIGGKSSSSRLHMYDKQLQMKKKHNICTDIWTRVEMRYKLTPMKCVASLEMADFSSASQYYVLQDISCLDNEIRDIVTKLDTR</sequence>
<keyword evidence="2" id="KW-1185">Reference proteome</keyword>
<organism evidence="1 2">
    <name type="scientific">Paenibacillus apii</name>
    <dbReference type="NCBI Taxonomy" id="1850370"/>
    <lineage>
        <taxon>Bacteria</taxon>
        <taxon>Bacillati</taxon>
        <taxon>Bacillota</taxon>
        <taxon>Bacilli</taxon>
        <taxon>Bacillales</taxon>
        <taxon>Paenibacillaceae</taxon>
        <taxon>Paenibacillus</taxon>
    </lineage>
</organism>